<dbReference type="Gene3D" id="3.30.70.850">
    <property type="entry name" value="Peptidase S8, pro-domain"/>
    <property type="match status" value="1"/>
</dbReference>
<evidence type="ECO:0000259" key="2">
    <source>
        <dbReference type="Pfam" id="PF16470"/>
    </source>
</evidence>
<name>A0AAV4CWE0_9GAST</name>
<protein>
    <recommendedName>
        <fullName evidence="2">Peptidase S8 pro-domain domain-containing protein</fullName>
    </recommendedName>
</protein>
<comment type="caution">
    <text evidence="3">The sequence shown here is derived from an EMBL/GenBank/DDBJ whole genome shotgun (WGS) entry which is preliminary data.</text>
</comment>
<feature type="signal peptide" evidence="1">
    <location>
        <begin position="1"/>
        <end position="31"/>
    </location>
</feature>
<dbReference type="InterPro" id="IPR032815">
    <property type="entry name" value="S8_pro-domain"/>
</dbReference>
<feature type="domain" description="Peptidase S8 pro-domain" evidence="2">
    <location>
        <begin position="39"/>
        <end position="65"/>
    </location>
</feature>
<proteinExistence type="predicted"/>
<evidence type="ECO:0000313" key="3">
    <source>
        <dbReference type="EMBL" id="GFO36213.1"/>
    </source>
</evidence>
<keyword evidence="1" id="KW-0732">Signal</keyword>
<accession>A0AAV4CWE0</accession>
<dbReference type="EMBL" id="BLXT01007044">
    <property type="protein sequence ID" value="GFO36213.1"/>
    <property type="molecule type" value="Genomic_DNA"/>
</dbReference>
<evidence type="ECO:0000256" key="1">
    <source>
        <dbReference type="SAM" id="SignalP"/>
    </source>
</evidence>
<feature type="chain" id="PRO_5043966070" description="Peptidase S8 pro-domain domain-containing protein" evidence="1">
    <location>
        <begin position="32"/>
        <end position="134"/>
    </location>
</feature>
<keyword evidence="4" id="KW-1185">Reference proteome</keyword>
<sequence length="134" mass="15010">MPSWRMYHTDILVTLTLTVTLCWMGCQFCCAHEHTFINEFAVHIEGGPHVADRVAREAGLVNRGQRLLTCAQFEENTLCPVCSLHGLAFYPCILILWDVGGTVANESALRSAGTLLSRFEPRYRRPGLMEGLKT</sequence>
<evidence type="ECO:0000313" key="4">
    <source>
        <dbReference type="Proteomes" id="UP000735302"/>
    </source>
</evidence>
<gene>
    <name evidence="3" type="ORF">PoB_006271800</name>
</gene>
<reference evidence="3 4" key="1">
    <citation type="journal article" date="2021" name="Elife">
        <title>Chloroplast acquisition without the gene transfer in kleptoplastic sea slugs, Plakobranchus ocellatus.</title>
        <authorList>
            <person name="Maeda T."/>
            <person name="Takahashi S."/>
            <person name="Yoshida T."/>
            <person name="Shimamura S."/>
            <person name="Takaki Y."/>
            <person name="Nagai Y."/>
            <person name="Toyoda A."/>
            <person name="Suzuki Y."/>
            <person name="Arimoto A."/>
            <person name="Ishii H."/>
            <person name="Satoh N."/>
            <person name="Nishiyama T."/>
            <person name="Hasebe M."/>
            <person name="Maruyama T."/>
            <person name="Minagawa J."/>
            <person name="Obokata J."/>
            <person name="Shigenobu S."/>
        </authorList>
    </citation>
    <scope>NUCLEOTIDE SEQUENCE [LARGE SCALE GENOMIC DNA]</scope>
</reference>
<dbReference type="SUPFAM" id="SSF54897">
    <property type="entry name" value="Protease propeptides/inhibitors"/>
    <property type="match status" value="1"/>
</dbReference>
<dbReference type="AlphaFoldDB" id="A0AAV4CWE0"/>
<dbReference type="Proteomes" id="UP000735302">
    <property type="component" value="Unassembled WGS sequence"/>
</dbReference>
<organism evidence="3 4">
    <name type="scientific">Plakobranchus ocellatus</name>
    <dbReference type="NCBI Taxonomy" id="259542"/>
    <lineage>
        <taxon>Eukaryota</taxon>
        <taxon>Metazoa</taxon>
        <taxon>Spiralia</taxon>
        <taxon>Lophotrochozoa</taxon>
        <taxon>Mollusca</taxon>
        <taxon>Gastropoda</taxon>
        <taxon>Heterobranchia</taxon>
        <taxon>Euthyneura</taxon>
        <taxon>Panpulmonata</taxon>
        <taxon>Sacoglossa</taxon>
        <taxon>Placobranchoidea</taxon>
        <taxon>Plakobranchidae</taxon>
        <taxon>Plakobranchus</taxon>
    </lineage>
</organism>
<dbReference type="Pfam" id="PF16470">
    <property type="entry name" value="S8_pro-domain"/>
    <property type="match status" value="1"/>
</dbReference>
<dbReference type="InterPro" id="IPR038466">
    <property type="entry name" value="S8_pro-domain_sf"/>
</dbReference>